<evidence type="ECO:0000256" key="1">
    <source>
        <dbReference type="ARBA" id="ARBA00022723"/>
    </source>
</evidence>
<dbReference type="InterPro" id="IPR052224">
    <property type="entry name" value="THAP_domain_protein"/>
</dbReference>
<accession>A0A6J1LWU7</accession>
<dbReference type="SMART" id="SM00692">
    <property type="entry name" value="DM3"/>
    <property type="match status" value="1"/>
</dbReference>
<evidence type="ECO:0000256" key="6">
    <source>
        <dbReference type="SAM" id="Coils"/>
    </source>
</evidence>
<dbReference type="SMART" id="SM00980">
    <property type="entry name" value="THAP"/>
    <property type="match status" value="1"/>
</dbReference>
<dbReference type="PANTHER" id="PTHR46927:SF3">
    <property type="entry name" value="THAP-TYPE DOMAIN-CONTAINING PROTEIN"/>
    <property type="match status" value="1"/>
</dbReference>
<sequence length="215" mass="24814">MKCCSVLNCNYTSQKDGKLISFFALPKNNKLARKWLEFCGNPKLKYSKGIFVCSEHFRPEDIGGARRFERGMCRGRLRPGAIPCILNLDGETTKNRTEQSNNKSIEDDLLGSLNIKTEISVSENNEDEATRGLENLQKVIKTEVNLKKLDDLLDRESSEAVIDELINEIKDLRLENMRLKVNLQLEHKKYKAEIKKLNEELEDAKSQIFQQQYMK</sequence>
<reference evidence="9" key="1">
    <citation type="submission" date="2025-08" db="UniProtKB">
        <authorList>
            <consortium name="RefSeq"/>
        </authorList>
    </citation>
    <scope>IDENTIFICATION</scope>
    <source>
        <strain evidence="9">15085-1641.00</strain>
        <tissue evidence="9">Whole body</tissue>
    </source>
</reference>
<evidence type="ECO:0000256" key="5">
    <source>
        <dbReference type="PROSITE-ProRule" id="PRU00309"/>
    </source>
</evidence>
<dbReference type="InterPro" id="IPR006612">
    <property type="entry name" value="THAP_Znf"/>
</dbReference>
<proteinExistence type="predicted"/>
<dbReference type="RefSeq" id="XP_023172734.1">
    <property type="nucleotide sequence ID" value="XM_023316966.2"/>
</dbReference>
<dbReference type="AlphaFoldDB" id="A0A6J1LWU7"/>
<feature type="coiled-coil region" evidence="6">
    <location>
        <begin position="155"/>
        <end position="214"/>
    </location>
</feature>
<evidence type="ECO:0000256" key="3">
    <source>
        <dbReference type="ARBA" id="ARBA00022833"/>
    </source>
</evidence>
<evidence type="ECO:0000256" key="2">
    <source>
        <dbReference type="ARBA" id="ARBA00022771"/>
    </source>
</evidence>
<evidence type="ECO:0000313" key="9">
    <source>
        <dbReference type="RefSeq" id="XP_023172734.1"/>
    </source>
</evidence>
<keyword evidence="6" id="KW-0175">Coiled coil</keyword>
<evidence type="ECO:0000313" key="8">
    <source>
        <dbReference type="Proteomes" id="UP000504633"/>
    </source>
</evidence>
<dbReference type="GO" id="GO:0003677">
    <property type="term" value="F:DNA binding"/>
    <property type="evidence" value="ECO:0007669"/>
    <property type="project" value="UniProtKB-UniRule"/>
</dbReference>
<keyword evidence="2 5" id="KW-0863">Zinc-finger</keyword>
<name>A0A6J1LWU7_DROHY</name>
<dbReference type="KEGG" id="dhe:111600706"/>
<dbReference type="PANTHER" id="PTHR46927">
    <property type="entry name" value="AGAP005574-PA"/>
    <property type="match status" value="1"/>
</dbReference>
<feature type="domain" description="THAP-type" evidence="7">
    <location>
        <begin position="1"/>
        <end position="86"/>
    </location>
</feature>
<keyword evidence="3" id="KW-0862">Zinc</keyword>
<keyword evidence="4 5" id="KW-0238">DNA-binding</keyword>
<dbReference type="GeneID" id="111600706"/>
<evidence type="ECO:0000259" key="7">
    <source>
        <dbReference type="PROSITE" id="PS50950"/>
    </source>
</evidence>
<dbReference type="Gene3D" id="6.20.210.20">
    <property type="entry name" value="THAP domain"/>
    <property type="match status" value="1"/>
</dbReference>
<gene>
    <name evidence="9" type="primary">LOC111600706</name>
</gene>
<dbReference type="OrthoDB" id="4327074at2759"/>
<keyword evidence="1" id="KW-0479">Metal-binding</keyword>
<dbReference type="PROSITE" id="PS50950">
    <property type="entry name" value="ZF_THAP"/>
    <property type="match status" value="1"/>
</dbReference>
<dbReference type="OMA" id="ILILEMQ"/>
<dbReference type="GO" id="GO:0008270">
    <property type="term" value="F:zinc ion binding"/>
    <property type="evidence" value="ECO:0007669"/>
    <property type="project" value="UniProtKB-KW"/>
</dbReference>
<organism evidence="8 9">
    <name type="scientific">Drosophila hydei</name>
    <name type="common">Fruit fly</name>
    <dbReference type="NCBI Taxonomy" id="7224"/>
    <lineage>
        <taxon>Eukaryota</taxon>
        <taxon>Metazoa</taxon>
        <taxon>Ecdysozoa</taxon>
        <taxon>Arthropoda</taxon>
        <taxon>Hexapoda</taxon>
        <taxon>Insecta</taxon>
        <taxon>Pterygota</taxon>
        <taxon>Neoptera</taxon>
        <taxon>Endopterygota</taxon>
        <taxon>Diptera</taxon>
        <taxon>Brachycera</taxon>
        <taxon>Muscomorpha</taxon>
        <taxon>Ephydroidea</taxon>
        <taxon>Drosophilidae</taxon>
        <taxon>Drosophila</taxon>
    </lineage>
</organism>
<dbReference type="Proteomes" id="UP000504633">
    <property type="component" value="Unplaced"/>
</dbReference>
<evidence type="ECO:0000256" key="4">
    <source>
        <dbReference type="ARBA" id="ARBA00023125"/>
    </source>
</evidence>
<dbReference type="SUPFAM" id="SSF57716">
    <property type="entry name" value="Glucocorticoid receptor-like (DNA-binding domain)"/>
    <property type="match status" value="1"/>
</dbReference>
<protein>
    <submittedName>
        <fullName evidence="9">Uncharacterized protein LOC111600706</fullName>
    </submittedName>
</protein>
<keyword evidence="8" id="KW-1185">Reference proteome</keyword>
<dbReference type="Pfam" id="PF05485">
    <property type="entry name" value="THAP"/>
    <property type="match status" value="1"/>
</dbReference>
<dbReference type="InterPro" id="IPR038441">
    <property type="entry name" value="THAP_Znf_sf"/>
</dbReference>